<proteinExistence type="predicted"/>
<feature type="chain" id="PRO_5030717525" evidence="1">
    <location>
        <begin position="24"/>
        <end position="331"/>
    </location>
</feature>
<feature type="signal peptide" evidence="1">
    <location>
        <begin position="1"/>
        <end position="23"/>
    </location>
</feature>
<dbReference type="Pfam" id="PF11175">
    <property type="entry name" value="DUF2961"/>
    <property type="match status" value="1"/>
</dbReference>
<evidence type="ECO:0000313" key="2">
    <source>
        <dbReference type="EMBL" id="HGY95453.1"/>
    </source>
</evidence>
<sequence length="331" mass="36909">MDRRRFSLSMAGFSLASAALARAEAPSNELSTTSSMEAVRTFTQVGKQEKPFVTNAEAVIAEKTGCGYLDHMWFGGGFPDFLRLRLRIYVDGEALSSIDMELGMGIGVGFGDSDAPWGTIFNGITGSPSGVFLNYRVPYRKSIRVTAELPPGVARDTVFWWIVRGIEGLPLQISGLNFPENTRLRLHKRVDLTVHPLQEFTLCDVAGSGMVFMVSMAAQSTNFEFMEGQMRAYIDGSSTPQFLSSGLEDYFLGTYYFNRGLYHFHQAGLTHKNEEDHSFSAYRFHDLDPVLFSGGLRLACRCGEKRGDLIFGTTGQPQTTTYATYVWTYEW</sequence>
<keyword evidence="1" id="KW-0732">Signal</keyword>
<dbReference type="InterPro" id="IPR021345">
    <property type="entry name" value="DUF2961"/>
</dbReference>
<comment type="caution">
    <text evidence="2">The sequence shown here is derived from an EMBL/GenBank/DDBJ whole genome shotgun (WGS) entry which is preliminary data.</text>
</comment>
<evidence type="ECO:0000256" key="1">
    <source>
        <dbReference type="SAM" id="SignalP"/>
    </source>
</evidence>
<reference evidence="2" key="1">
    <citation type="journal article" date="2020" name="mSystems">
        <title>Genome- and Community-Level Interaction Insights into Carbon Utilization and Element Cycling Functions of Hydrothermarchaeota in Hydrothermal Sediment.</title>
        <authorList>
            <person name="Zhou Z."/>
            <person name="Liu Y."/>
            <person name="Xu W."/>
            <person name="Pan J."/>
            <person name="Luo Z.H."/>
            <person name="Li M."/>
        </authorList>
    </citation>
    <scope>NUCLEOTIDE SEQUENCE [LARGE SCALE GENOMIC DNA]</scope>
    <source>
        <strain evidence="2">SpSt-855</strain>
    </source>
</reference>
<accession>A0A7V4XUK8</accession>
<protein>
    <submittedName>
        <fullName evidence="2">DUF2961 domain-containing protein</fullName>
    </submittedName>
</protein>
<name>A0A7V4XUK8_9BACT</name>
<organism evidence="2">
    <name type="scientific">Acidobacterium capsulatum</name>
    <dbReference type="NCBI Taxonomy" id="33075"/>
    <lineage>
        <taxon>Bacteria</taxon>
        <taxon>Pseudomonadati</taxon>
        <taxon>Acidobacteriota</taxon>
        <taxon>Terriglobia</taxon>
        <taxon>Terriglobales</taxon>
        <taxon>Acidobacteriaceae</taxon>
        <taxon>Acidobacterium</taxon>
    </lineage>
</organism>
<dbReference type="AlphaFoldDB" id="A0A7V4XUK8"/>
<gene>
    <name evidence="2" type="ORF">ENW50_12330</name>
</gene>
<dbReference type="Gene3D" id="2.60.120.1390">
    <property type="match status" value="2"/>
</dbReference>
<dbReference type="EMBL" id="DTKL01000077">
    <property type="protein sequence ID" value="HGY95453.1"/>
    <property type="molecule type" value="Genomic_DNA"/>
</dbReference>